<evidence type="ECO:0000256" key="1">
    <source>
        <dbReference type="SAM" id="MobiDB-lite"/>
    </source>
</evidence>
<dbReference type="AlphaFoldDB" id="A0A345BX69"/>
<reference evidence="3 4" key="1">
    <citation type="journal article" date="2018" name="J. Microbiol.">
        <title>Salicibibacter kimchii gen. nov., sp. nov., a moderately halophilic and alkalitolerant bacterium in the family Bacillaceae, isolated from kimchi.</title>
        <authorList>
            <person name="Jang J.Y."/>
            <person name="Oh Y.J."/>
            <person name="Lim S.K."/>
            <person name="Park H.K."/>
            <person name="Lee C."/>
            <person name="Kim J.Y."/>
            <person name="Lee M.A."/>
            <person name="Choi H.J."/>
        </authorList>
    </citation>
    <scope>NUCLEOTIDE SEQUENCE [LARGE SCALE GENOMIC DNA]</scope>
    <source>
        <strain evidence="3 4">NKC1-1</strain>
    </source>
</reference>
<keyword evidence="4" id="KW-1185">Reference proteome</keyword>
<evidence type="ECO:0000256" key="2">
    <source>
        <dbReference type="SAM" id="SignalP"/>
    </source>
</evidence>
<dbReference type="PROSITE" id="PS51257">
    <property type="entry name" value="PROKAR_LIPOPROTEIN"/>
    <property type="match status" value="1"/>
</dbReference>
<name>A0A345BX69_9BACI</name>
<feature type="region of interest" description="Disordered" evidence="1">
    <location>
        <begin position="24"/>
        <end position="82"/>
    </location>
</feature>
<sequence>MNKQLLYISLSCIFAFNLLSACNGEAPEDDEMNGDSEAEENLGGDDLDEDVEDEGIDEEEDPEADPEDEGDDQNNEDEIYSN</sequence>
<evidence type="ECO:0000313" key="3">
    <source>
        <dbReference type="EMBL" id="AXF55550.1"/>
    </source>
</evidence>
<feature type="compositionally biased region" description="Acidic residues" evidence="1">
    <location>
        <begin position="26"/>
        <end position="82"/>
    </location>
</feature>
<evidence type="ECO:0000313" key="4">
    <source>
        <dbReference type="Proteomes" id="UP000252100"/>
    </source>
</evidence>
<keyword evidence="2" id="KW-0732">Signal</keyword>
<dbReference type="KEGG" id="rue:DT065_05630"/>
<feature type="chain" id="PRO_5039269023" evidence="2">
    <location>
        <begin position="22"/>
        <end position="82"/>
    </location>
</feature>
<organism evidence="3 4">
    <name type="scientific">Salicibibacter kimchii</name>
    <dbReference type="NCBI Taxonomy" id="2099786"/>
    <lineage>
        <taxon>Bacteria</taxon>
        <taxon>Bacillati</taxon>
        <taxon>Bacillota</taxon>
        <taxon>Bacilli</taxon>
        <taxon>Bacillales</taxon>
        <taxon>Bacillaceae</taxon>
        <taxon>Salicibibacter</taxon>
    </lineage>
</organism>
<feature type="signal peptide" evidence="2">
    <location>
        <begin position="1"/>
        <end position="21"/>
    </location>
</feature>
<dbReference type="Proteomes" id="UP000252100">
    <property type="component" value="Chromosome"/>
</dbReference>
<gene>
    <name evidence="3" type="ORF">DT065_05630</name>
</gene>
<proteinExistence type="predicted"/>
<dbReference type="EMBL" id="CP031092">
    <property type="protein sequence ID" value="AXF55550.1"/>
    <property type="molecule type" value="Genomic_DNA"/>
</dbReference>
<dbReference type="OrthoDB" id="10008400at2"/>
<dbReference type="RefSeq" id="WP_114371597.1">
    <property type="nucleotide sequence ID" value="NZ_CP031092.1"/>
</dbReference>
<protein>
    <submittedName>
        <fullName evidence="3">DNA primase</fullName>
    </submittedName>
</protein>
<accession>A0A345BX69</accession>